<evidence type="ECO:0000313" key="6">
    <source>
        <dbReference type="EMBL" id="QOC56009.1"/>
    </source>
</evidence>
<dbReference type="CDD" id="cd02440">
    <property type="entry name" value="AdoMet_MTases"/>
    <property type="match status" value="1"/>
</dbReference>
<comment type="similarity">
    <text evidence="1">Belongs to the N(4)/N(6)-methyltransferase family.</text>
</comment>
<evidence type="ECO:0000256" key="2">
    <source>
        <dbReference type="ARBA" id="ARBA00022603"/>
    </source>
</evidence>
<keyword evidence="2 6" id="KW-0489">Methyltransferase</keyword>
<sequence length="425" mass="45885">MSEPYYSDDLVTLYHGDCLEVMRELPDGSVDSIVTDPPYGLGFMGREWDSLPPGREWADECLRVLKPGGHLLAFGGTRTWHRLAVAAEDAGFEIRDSIAWLYGSGFPKSLDVSKAIDRAAGAEREVVGPSPFAARKPNGSAGVSSVGLSSTPGLDLTAPATPEAERWAGWGTALKPAFEPVVVGRKPLAGTVAQNVLEHGTGVLNIDGCRVSTQGEKTARPPLSTNKHEGWQRPWNADDDARRRVSAHREEMHDKRDNLGRWPTNVVLDESQADVLDEQSGDRPGMKPGVLRRGATTGRSIGGDSAGTAEPQDAVTGYGDSGGASRFYPTFRYEAKAPTSERPNVDGVQHPTVKPLDLMRWLVRLVTPPNGVVLEPFAGSGTTAEACVHEHKRCIAIEREADYLPLIVSRLTKPIEMGFDFGSLA</sequence>
<dbReference type="GO" id="GO:0003677">
    <property type="term" value="F:DNA binding"/>
    <property type="evidence" value="ECO:0007669"/>
    <property type="project" value="InterPro"/>
</dbReference>
<organism evidence="6 7">
    <name type="scientific">Gordonia phage Clown</name>
    <dbReference type="NCBI Taxonomy" id="2759393"/>
    <lineage>
        <taxon>Viruses</taxon>
        <taxon>Duplodnaviria</taxon>
        <taxon>Heunggongvirae</taxon>
        <taxon>Uroviricota</taxon>
        <taxon>Caudoviricetes</taxon>
        <taxon>Stackebrandtviridae</taxon>
        <taxon>Frickvirinae</taxon>
        <taxon>Clownvirus</taxon>
        <taxon>Clownvirus clown</taxon>
    </lineage>
</organism>
<dbReference type="PRINTS" id="PR00508">
    <property type="entry name" value="S21N4MTFRASE"/>
</dbReference>
<feature type="domain" description="DNA methylase N-4/N-6" evidence="5">
    <location>
        <begin position="30"/>
        <end position="109"/>
    </location>
</feature>
<dbReference type="InterPro" id="IPR001091">
    <property type="entry name" value="RM_Methyltransferase"/>
</dbReference>
<keyword evidence="3 6" id="KW-0808">Transferase</keyword>
<dbReference type="GO" id="GO:0032259">
    <property type="term" value="P:methylation"/>
    <property type="evidence" value="ECO:0007669"/>
    <property type="project" value="UniProtKB-KW"/>
</dbReference>
<feature type="domain" description="DNA methylase N-4/N-6" evidence="5">
    <location>
        <begin position="339"/>
        <end position="407"/>
    </location>
</feature>
<protein>
    <submittedName>
        <fullName evidence="6">Methyltransferase</fullName>
    </submittedName>
</protein>
<evidence type="ECO:0000256" key="3">
    <source>
        <dbReference type="ARBA" id="ARBA00022679"/>
    </source>
</evidence>
<feature type="region of interest" description="Disordered" evidence="4">
    <location>
        <begin position="277"/>
        <end position="321"/>
    </location>
</feature>
<dbReference type="Pfam" id="PF01555">
    <property type="entry name" value="N6_N4_Mtase"/>
    <property type="match status" value="2"/>
</dbReference>
<dbReference type="PROSITE" id="PS00092">
    <property type="entry name" value="N6_MTASE"/>
    <property type="match status" value="1"/>
</dbReference>
<dbReference type="Gene3D" id="3.40.50.150">
    <property type="entry name" value="Vaccinia Virus protein VP39"/>
    <property type="match status" value="2"/>
</dbReference>
<proteinExistence type="inferred from homology"/>
<evidence type="ECO:0000313" key="7">
    <source>
        <dbReference type="Proteomes" id="UP000516645"/>
    </source>
</evidence>
<dbReference type="InterPro" id="IPR002052">
    <property type="entry name" value="DNA_methylase_N6_adenine_CS"/>
</dbReference>
<evidence type="ECO:0000256" key="1">
    <source>
        <dbReference type="ARBA" id="ARBA00006594"/>
    </source>
</evidence>
<reference evidence="6 7" key="1">
    <citation type="submission" date="2020-07" db="EMBL/GenBank/DDBJ databases">
        <authorList>
            <person name="Bortz R.L."/>
            <person name="Bai C."/>
            <person name="Brody A."/>
            <person name="Douse D."/>
            <person name="Feder N.M."/>
            <person name="Fischer E."/>
            <person name="Kim I."/>
            <person name="Kornbau S."/>
            <person name="Malek C.E."/>
            <person name="Menendez J.A."/>
            <person name="Moore R.J."/>
            <person name="Pinkovsky V.I."/>
            <person name="Raghavan D."/>
            <person name="Reznik A.S."/>
            <person name="Sciarra A.R."/>
            <person name="Starinsky S.F."/>
            <person name="Vaughan O."/>
            <person name="Walker S.E."/>
            <person name="Wiemann J."/>
            <person name="Butela K.A."/>
            <person name="Garlena R.A."/>
            <person name="Russell D.A."/>
            <person name="Pope W.H."/>
            <person name="Jacobs-Sera D."/>
            <person name="Hatfull G.F."/>
        </authorList>
    </citation>
    <scope>NUCLEOTIDE SEQUENCE [LARGE SCALE GENOMIC DNA]</scope>
</reference>
<dbReference type="InterPro" id="IPR002941">
    <property type="entry name" value="DNA_methylase_N4/N6"/>
</dbReference>
<accession>A0A7L7STH6</accession>
<dbReference type="EMBL" id="MT771343">
    <property type="protein sequence ID" value="QOC56009.1"/>
    <property type="molecule type" value="Genomic_DNA"/>
</dbReference>
<dbReference type="RefSeq" id="YP_010110051.1">
    <property type="nucleotide sequence ID" value="NC_055867.1"/>
</dbReference>
<keyword evidence="7" id="KW-1185">Reference proteome</keyword>
<dbReference type="SUPFAM" id="SSF53335">
    <property type="entry name" value="S-adenosyl-L-methionine-dependent methyltransferases"/>
    <property type="match status" value="1"/>
</dbReference>
<evidence type="ECO:0000256" key="4">
    <source>
        <dbReference type="SAM" id="MobiDB-lite"/>
    </source>
</evidence>
<dbReference type="InterPro" id="IPR029063">
    <property type="entry name" value="SAM-dependent_MTases_sf"/>
</dbReference>
<gene>
    <name evidence="6" type="primary">11</name>
    <name evidence="6" type="ORF">SEA_CLOWN_11</name>
</gene>
<dbReference type="GeneID" id="65128341"/>
<dbReference type="GO" id="GO:0008170">
    <property type="term" value="F:N-methyltransferase activity"/>
    <property type="evidence" value="ECO:0007669"/>
    <property type="project" value="InterPro"/>
</dbReference>
<feature type="region of interest" description="Disordered" evidence="4">
    <location>
        <begin position="214"/>
        <end position="235"/>
    </location>
</feature>
<name>A0A7L7STH6_9CAUD</name>
<dbReference type="Proteomes" id="UP000516645">
    <property type="component" value="Segment"/>
</dbReference>
<evidence type="ECO:0000259" key="5">
    <source>
        <dbReference type="Pfam" id="PF01555"/>
    </source>
</evidence>
<dbReference type="KEGG" id="vg:65128341"/>